<evidence type="ECO:0000313" key="2">
    <source>
        <dbReference type="Proteomes" id="UP000249239"/>
    </source>
</evidence>
<evidence type="ECO:0000313" key="1">
    <source>
        <dbReference type="EMBL" id="PZX16839.1"/>
    </source>
</evidence>
<organism evidence="1 2">
    <name type="scientific">Breznakibacter xylanolyticus</name>
    <dbReference type="NCBI Taxonomy" id="990"/>
    <lineage>
        <taxon>Bacteria</taxon>
        <taxon>Pseudomonadati</taxon>
        <taxon>Bacteroidota</taxon>
        <taxon>Bacteroidia</taxon>
        <taxon>Marinilabiliales</taxon>
        <taxon>Marinilabiliaceae</taxon>
        <taxon>Breznakibacter</taxon>
    </lineage>
</organism>
<dbReference type="AlphaFoldDB" id="A0A2W7Q558"/>
<reference evidence="1 2" key="1">
    <citation type="submission" date="2018-06" db="EMBL/GenBank/DDBJ databases">
        <title>Genomic Encyclopedia of Archaeal and Bacterial Type Strains, Phase II (KMG-II): from individual species to whole genera.</title>
        <authorList>
            <person name="Goeker M."/>
        </authorList>
    </citation>
    <scope>NUCLEOTIDE SEQUENCE [LARGE SCALE GENOMIC DNA]</scope>
    <source>
        <strain evidence="1 2">DSM 6779</strain>
    </source>
</reference>
<dbReference type="Proteomes" id="UP000249239">
    <property type="component" value="Unassembled WGS sequence"/>
</dbReference>
<protein>
    <submittedName>
        <fullName evidence="1">Uncharacterized protein</fullName>
    </submittedName>
</protein>
<name>A0A2W7Q558_9BACT</name>
<keyword evidence="2" id="KW-1185">Reference proteome</keyword>
<accession>A0A2W7Q558</accession>
<proteinExistence type="predicted"/>
<comment type="caution">
    <text evidence="1">The sequence shown here is derived from an EMBL/GenBank/DDBJ whole genome shotgun (WGS) entry which is preliminary data.</text>
</comment>
<gene>
    <name evidence="1" type="ORF">LX69_01653</name>
</gene>
<dbReference type="EMBL" id="QKZK01000011">
    <property type="protein sequence ID" value="PZX16839.1"/>
    <property type="molecule type" value="Genomic_DNA"/>
</dbReference>
<sequence length="49" mass="5577">MNSIGLKSDLHSLIDKVEDVAILNAIRIILCKEVKGEFWDGLPLRVWNL</sequence>